<keyword evidence="7" id="KW-0408">Iron</keyword>
<dbReference type="PANTHER" id="PTHR32552">
    <property type="entry name" value="FERRICHROME IRON RECEPTOR-RELATED"/>
    <property type="match status" value="1"/>
</dbReference>
<evidence type="ECO:0000256" key="12">
    <source>
        <dbReference type="PROSITE-ProRule" id="PRU01360"/>
    </source>
</evidence>
<comment type="caution">
    <text evidence="18">The sequence shown here is derived from an EMBL/GenBank/DDBJ whole genome shotgun (WGS) entry which is preliminary data.</text>
</comment>
<evidence type="ECO:0000256" key="4">
    <source>
        <dbReference type="ARBA" id="ARBA00022496"/>
    </source>
</evidence>
<feature type="domain" description="TonB-dependent receptor-like beta-barrel" evidence="16">
    <location>
        <begin position="218"/>
        <end position="761"/>
    </location>
</feature>
<dbReference type="PROSITE" id="PS52016">
    <property type="entry name" value="TONB_DEPENDENT_REC_3"/>
    <property type="match status" value="1"/>
</dbReference>
<dbReference type="PANTHER" id="PTHR32552:SF81">
    <property type="entry name" value="TONB-DEPENDENT OUTER MEMBRANE RECEPTOR"/>
    <property type="match status" value="1"/>
</dbReference>
<evidence type="ECO:0000259" key="16">
    <source>
        <dbReference type="Pfam" id="PF00593"/>
    </source>
</evidence>
<dbReference type="Proteomes" id="UP000273022">
    <property type="component" value="Unassembled WGS sequence"/>
</dbReference>
<dbReference type="GO" id="GO:0009279">
    <property type="term" value="C:cell outer membrane"/>
    <property type="evidence" value="ECO:0007669"/>
    <property type="project" value="UniProtKB-SubCell"/>
</dbReference>
<evidence type="ECO:0000256" key="6">
    <source>
        <dbReference type="ARBA" id="ARBA00022729"/>
    </source>
</evidence>
<evidence type="ECO:0000313" key="18">
    <source>
        <dbReference type="EMBL" id="RJY10440.1"/>
    </source>
</evidence>
<dbReference type="GO" id="GO:0006826">
    <property type="term" value="P:iron ion transport"/>
    <property type="evidence" value="ECO:0007669"/>
    <property type="project" value="UniProtKB-KW"/>
</dbReference>
<evidence type="ECO:0000256" key="8">
    <source>
        <dbReference type="ARBA" id="ARBA00023065"/>
    </source>
</evidence>
<dbReference type="PROSITE" id="PS01156">
    <property type="entry name" value="TONB_DEPENDENT_REC_2"/>
    <property type="match status" value="1"/>
</dbReference>
<keyword evidence="11 12" id="KW-0998">Cell outer membrane</keyword>
<evidence type="ECO:0000256" key="2">
    <source>
        <dbReference type="ARBA" id="ARBA00022448"/>
    </source>
</evidence>
<organism evidence="18 19">
    <name type="scientific">Parashewanella spongiae</name>
    <dbReference type="NCBI Taxonomy" id="342950"/>
    <lineage>
        <taxon>Bacteria</taxon>
        <taxon>Pseudomonadati</taxon>
        <taxon>Pseudomonadota</taxon>
        <taxon>Gammaproteobacteria</taxon>
        <taxon>Alteromonadales</taxon>
        <taxon>Shewanellaceae</taxon>
        <taxon>Parashewanella</taxon>
    </lineage>
</organism>
<dbReference type="InterPro" id="IPR037066">
    <property type="entry name" value="Plug_dom_sf"/>
</dbReference>
<keyword evidence="2 12" id="KW-0813">Transport</keyword>
<dbReference type="InterPro" id="IPR000531">
    <property type="entry name" value="Beta-barrel_TonB"/>
</dbReference>
<comment type="subcellular location">
    <subcellularLocation>
        <location evidence="1 12">Cell outer membrane</location>
        <topology evidence="1 12">Multi-pass membrane protein</topology>
    </subcellularLocation>
</comment>
<dbReference type="InterPro" id="IPR012910">
    <property type="entry name" value="Plug_dom"/>
</dbReference>
<feature type="short sequence motif" description="TonB C-terminal box" evidence="13">
    <location>
        <begin position="780"/>
        <end position="797"/>
    </location>
</feature>
<dbReference type="OrthoDB" id="7051185at2"/>
<keyword evidence="18" id="KW-0675">Receptor</keyword>
<dbReference type="Gene3D" id="2.170.130.10">
    <property type="entry name" value="TonB-dependent receptor, plug domain"/>
    <property type="match status" value="1"/>
</dbReference>
<evidence type="ECO:0000256" key="11">
    <source>
        <dbReference type="ARBA" id="ARBA00023237"/>
    </source>
</evidence>
<feature type="chain" id="PRO_5017279684" evidence="15">
    <location>
        <begin position="32"/>
        <end position="797"/>
    </location>
</feature>
<dbReference type="InterPro" id="IPR039426">
    <property type="entry name" value="TonB-dep_rcpt-like"/>
</dbReference>
<keyword evidence="8" id="KW-0406">Ion transport</keyword>
<evidence type="ECO:0000256" key="14">
    <source>
        <dbReference type="RuleBase" id="RU003357"/>
    </source>
</evidence>
<evidence type="ECO:0000256" key="9">
    <source>
        <dbReference type="ARBA" id="ARBA00023077"/>
    </source>
</evidence>
<evidence type="ECO:0000256" key="15">
    <source>
        <dbReference type="SAM" id="SignalP"/>
    </source>
</evidence>
<comment type="similarity">
    <text evidence="12 14">Belongs to the TonB-dependent receptor family.</text>
</comment>
<dbReference type="Pfam" id="PF07715">
    <property type="entry name" value="Plug"/>
    <property type="match status" value="1"/>
</dbReference>
<dbReference type="Pfam" id="PF00593">
    <property type="entry name" value="TonB_dep_Rec_b-barrel"/>
    <property type="match status" value="1"/>
</dbReference>
<keyword evidence="10 12" id="KW-0472">Membrane</keyword>
<evidence type="ECO:0000259" key="17">
    <source>
        <dbReference type="Pfam" id="PF07715"/>
    </source>
</evidence>
<reference evidence="18 19" key="1">
    <citation type="submission" date="2018-09" db="EMBL/GenBank/DDBJ databases">
        <title>Phylogeny of the Shewanellaceae, and recommendation for two new genera, Pseudoshewanella and Parashewanella.</title>
        <authorList>
            <person name="Wang G."/>
        </authorList>
    </citation>
    <scope>NUCLEOTIDE SEQUENCE [LARGE SCALE GENOMIC DNA]</scope>
    <source>
        <strain evidence="18 19">KCTC 22492</strain>
    </source>
</reference>
<feature type="domain" description="TonB-dependent receptor plug" evidence="17">
    <location>
        <begin position="49"/>
        <end position="155"/>
    </location>
</feature>
<accession>A0A3A6TFR3</accession>
<keyword evidence="4" id="KW-0410">Iron transport</keyword>
<proteinExistence type="inferred from homology"/>
<evidence type="ECO:0000313" key="19">
    <source>
        <dbReference type="Proteomes" id="UP000273022"/>
    </source>
</evidence>
<sequence length="797" mass="89251">MEGTMKHSLLARYVKLALFTAIASTSLTAFADDQIERIIVKGQKIDRELQETPTSVAVITESQIEDEQLINLYEVLDQIPNVSGQFGRDFSIRGINSFNVSGGGTSYLTSVYVDGAILPYRMIQQGAFNVWDVNQVEVLRGPQSTLQGRNALAGAIWITTEQPTYDWSGKTRITVGENGQREAAVAVGGELVDNQVAFRFSGENNNFDGVNKNITRNDYSDYNENQTYRLKFLFEPNAIEGLSATLSYTYNDSEIGVPFVAPESTSDNRFNIFNDETYEFTDNDILTLTVAYDISDDWSFDAISTYLNSDYGYRWDGDQGLESKSQLIDDRNDKTKSQEIRFTYEGDKLNAVFGAYYSNIKVKDVFDGPRQLSLDEDLGVPALLTGQLVRGFGLTEEVATLVTNQLVMPIYSQTGFDPAAVRAYGNSGEEITSAALYSELSYQLNDNFEVFGGLRYDYEKQSRHSETITTIENVDQLPDPTNPLYPSLHPVFGQYLPGILATLNSQIIQFAAEATGKENPVDESFSELLPKLGASYFINDSMSTHITYQRGYRSGGVGRNIANNEIYEYDAEFTNNYEISLRSAWLNDDLVVNANLFYLDWKDQQVSVQGDALDPRTGQRSTSRFNYKTVNAGSSNVKGFELESFYALNNNLKINFGFGFSESEFTDFIDIVNQDDRSKDKIYTGQSFARAPKWTTNFGATYTADNGFFMNVNANYQDSSADKLVAMNENAATRSSARTIVNTRVGYNWDNFGLFLTAKNLLDNDYYAFRTEGGTRTTSSVEYGAERQVSLSFEAKF</sequence>
<keyword evidence="19" id="KW-1185">Reference proteome</keyword>
<dbReference type="AlphaFoldDB" id="A0A3A6TFR3"/>
<name>A0A3A6TFR3_9GAMM</name>
<dbReference type="InterPro" id="IPR010917">
    <property type="entry name" value="TonB_rcpt_CS"/>
</dbReference>
<keyword evidence="5 12" id="KW-0812">Transmembrane</keyword>
<protein>
    <submittedName>
        <fullName evidence="18">TonB-dependent receptor</fullName>
    </submittedName>
</protein>
<feature type="signal peptide" evidence="15">
    <location>
        <begin position="1"/>
        <end position="31"/>
    </location>
</feature>
<evidence type="ECO:0000256" key="1">
    <source>
        <dbReference type="ARBA" id="ARBA00004571"/>
    </source>
</evidence>
<evidence type="ECO:0000256" key="13">
    <source>
        <dbReference type="PROSITE-ProRule" id="PRU10144"/>
    </source>
</evidence>
<gene>
    <name evidence="18" type="ORF">D5R81_14725</name>
</gene>
<evidence type="ECO:0000256" key="3">
    <source>
        <dbReference type="ARBA" id="ARBA00022452"/>
    </source>
</evidence>
<dbReference type="SUPFAM" id="SSF56935">
    <property type="entry name" value="Porins"/>
    <property type="match status" value="1"/>
</dbReference>
<evidence type="ECO:0000256" key="10">
    <source>
        <dbReference type="ARBA" id="ARBA00023136"/>
    </source>
</evidence>
<dbReference type="InterPro" id="IPR036942">
    <property type="entry name" value="Beta-barrel_TonB_sf"/>
</dbReference>
<keyword evidence="3 12" id="KW-1134">Transmembrane beta strand</keyword>
<dbReference type="Gene3D" id="2.40.170.20">
    <property type="entry name" value="TonB-dependent receptor, beta-barrel domain"/>
    <property type="match status" value="1"/>
</dbReference>
<dbReference type="EMBL" id="QYYH01000105">
    <property type="protein sequence ID" value="RJY10440.1"/>
    <property type="molecule type" value="Genomic_DNA"/>
</dbReference>
<keyword evidence="6 15" id="KW-0732">Signal</keyword>
<evidence type="ECO:0000256" key="7">
    <source>
        <dbReference type="ARBA" id="ARBA00023004"/>
    </source>
</evidence>
<keyword evidence="9 14" id="KW-0798">TonB box</keyword>
<evidence type="ECO:0000256" key="5">
    <source>
        <dbReference type="ARBA" id="ARBA00022692"/>
    </source>
</evidence>